<dbReference type="EMBL" id="SEWT01000002">
    <property type="protein sequence ID" value="RYU34758.1"/>
    <property type="molecule type" value="Genomic_DNA"/>
</dbReference>
<evidence type="ECO:0000313" key="2">
    <source>
        <dbReference type="EMBL" id="RYU34758.1"/>
    </source>
</evidence>
<evidence type="ECO:0000313" key="4">
    <source>
        <dbReference type="Proteomes" id="UP000292223"/>
    </source>
</evidence>
<proteinExistence type="predicted"/>
<sequence>MNHYDWRKSDRVDDEQYKVTKGNVVSSMLKQTA</sequence>
<gene>
    <name evidence="1" type="ORF">EGW16_05555</name>
    <name evidence="2" type="ORF">EU507_04650</name>
</gene>
<evidence type="ECO:0000313" key="3">
    <source>
        <dbReference type="Proteomes" id="UP000281488"/>
    </source>
</evidence>
<protein>
    <submittedName>
        <fullName evidence="2">Uncharacterized protein</fullName>
    </submittedName>
</protein>
<dbReference type="Proteomes" id="UP000281488">
    <property type="component" value="Unassembled WGS sequence"/>
</dbReference>
<name>A0A431HA71_ENTFL</name>
<dbReference type="Proteomes" id="UP000292223">
    <property type="component" value="Unassembled WGS sequence"/>
</dbReference>
<dbReference type="AlphaFoldDB" id="A0A431HA71"/>
<evidence type="ECO:0000313" key="1">
    <source>
        <dbReference type="EMBL" id="ROX34115.1"/>
    </source>
</evidence>
<organism evidence="2 4">
    <name type="scientific">Enterococcus faecalis</name>
    <name type="common">Streptococcus faecalis</name>
    <dbReference type="NCBI Taxonomy" id="1351"/>
    <lineage>
        <taxon>Bacteria</taxon>
        <taxon>Bacillati</taxon>
        <taxon>Bacillota</taxon>
        <taxon>Bacilli</taxon>
        <taxon>Lactobacillales</taxon>
        <taxon>Enterococcaceae</taxon>
        <taxon>Enterococcus</taxon>
    </lineage>
</organism>
<dbReference type="EMBL" id="RKMZ01000002">
    <property type="protein sequence ID" value="ROX34115.1"/>
    <property type="molecule type" value="Genomic_DNA"/>
</dbReference>
<reference evidence="1 3" key="1">
    <citation type="submission" date="2018-10" db="EMBL/GenBank/DDBJ databases">
        <title>Genotypes and phenotypes of Enterococci isolated from broiler chickens.</title>
        <authorList>
            <person name="Muhammad A.R."/>
            <person name="Diarra M.S."/>
        </authorList>
    </citation>
    <scope>NUCLEOTIDE SEQUENCE [LARGE SCALE GENOMIC DNA]</scope>
    <source>
        <strain evidence="1 3">LIT2 A36'</strain>
    </source>
</reference>
<accession>A0A431HA71</accession>
<comment type="caution">
    <text evidence="2">The sequence shown here is derived from an EMBL/GenBank/DDBJ whole genome shotgun (WGS) entry which is preliminary data.</text>
</comment>
<reference evidence="2 4" key="2">
    <citation type="submission" date="2019-02" db="EMBL/GenBank/DDBJ databases">
        <title>From farm to fork: dissemination of Tn554::fexA-optrA in linezolid-resistant Enterococcus faecalis clones from chicken feces and meat in Tunisia.</title>
        <authorList>
            <person name="Tedim A.P."/>
            <person name="Elghaieb H."/>
            <person name="Abbassi M.S."/>
            <person name="Novais C."/>
            <person name="Hassen A."/>
            <person name="Peixe L."/>
            <person name="Freitas A.R."/>
        </authorList>
    </citation>
    <scope>NUCLEOTIDE SEQUENCE [LARGE SCALE GENOMIC DNA]</scope>
    <source>
        <strain evidence="2 4">728T</strain>
    </source>
</reference>